<keyword evidence="7 8" id="KW-0472">Membrane</keyword>
<feature type="transmembrane region" description="Helical" evidence="8">
    <location>
        <begin position="43"/>
        <end position="65"/>
    </location>
</feature>
<dbReference type="AlphaFoldDB" id="A0A382B8X4"/>
<evidence type="ECO:0000259" key="9">
    <source>
        <dbReference type="PROSITE" id="PS50928"/>
    </source>
</evidence>
<dbReference type="Gene3D" id="1.10.3720.10">
    <property type="entry name" value="MetI-like"/>
    <property type="match status" value="1"/>
</dbReference>
<dbReference type="GO" id="GO:0055085">
    <property type="term" value="P:transmembrane transport"/>
    <property type="evidence" value="ECO:0007669"/>
    <property type="project" value="InterPro"/>
</dbReference>
<keyword evidence="4" id="KW-1003">Cell membrane</keyword>
<organism evidence="10">
    <name type="scientific">marine metagenome</name>
    <dbReference type="NCBI Taxonomy" id="408172"/>
    <lineage>
        <taxon>unclassified sequences</taxon>
        <taxon>metagenomes</taxon>
        <taxon>ecological metagenomes</taxon>
    </lineage>
</organism>
<gene>
    <name evidence="10" type="ORF">METZ01_LOCUS163072</name>
</gene>
<feature type="transmembrane region" description="Helical" evidence="8">
    <location>
        <begin position="155"/>
        <end position="174"/>
    </location>
</feature>
<dbReference type="InterPro" id="IPR051789">
    <property type="entry name" value="Bact_Polyamine_Transport"/>
</dbReference>
<feature type="transmembrane region" description="Helical" evidence="8">
    <location>
        <begin position="212"/>
        <end position="230"/>
    </location>
</feature>
<evidence type="ECO:0000256" key="3">
    <source>
        <dbReference type="ARBA" id="ARBA00022448"/>
    </source>
</evidence>
<evidence type="ECO:0000256" key="8">
    <source>
        <dbReference type="SAM" id="Phobius"/>
    </source>
</evidence>
<dbReference type="PANTHER" id="PTHR43848:SF2">
    <property type="entry name" value="PUTRESCINE TRANSPORT SYSTEM PERMEASE PROTEIN POTI"/>
    <property type="match status" value="1"/>
</dbReference>
<keyword evidence="6 8" id="KW-1133">Transmembrane helix</keyword>
<proteinExistence type="inferred from homology"/>
<accession>A0A382B8X4</accession>
<evidence type="ECO:0000256" key="7">
    <source>
        <dbReference type="ARBA" id="ARBA00023136"/>
    </source>
</evidence>
<protein>
    <recommendedName>
        <fullName evidence="9">ABC transmembrane type-1 domain-containing protein</fullName>
    </recommendedName>
</protein>
<feature type="transmembrane region" description="Helical" evidence="8">
    <location>
        <begin position="105"/>
        <end position="126"/>
    </location>
</feature>
<dbReference type="PROSITE" id="PS50928">
    <property type="entry name" value="ABC_TM1"/>
    <property type="match status" value="1"/>
</dbReference>
<dbReference type="InterPro" id="IPR035906">
    <property type="entry name" value="MetI-like_sf"/>
</dbReference>
<dbReference type="SUPFAM" id="SSF161098">
    <property type="entry name" value="MetI-like"/>
    <property type="match status" value="1"/>
</dbReference>
<dbReference type="Pfam" id="PF00528">
    <property type="entry name" value="BPD_transp_1"/>
    <property type="match status" value="1"/>
</dbReference>
<keyword evidence="3" id="KW-0813">Transport</keyword>
<name>A0A382B8X4_9ZZZZ</name>
<evidence type="ECO:0000256" key="5">
    <source>
        <dbReference type="ARBA" id="ARBA00022692"/>
    </source>
</evidence>
<evidence type="ECO:0000256" key="2">
    <source>
        <dbReference type="ARBA" id="ARBA00007069"/>
    </source>
</evidence>
<feature type="transmembrane region" description="Helical" evidence="8">
    <location>
        <begin position="77"/>
        <end position="99"/>
    </location>
</feature>
<feature type="transmembrane region" description="Helical" evidence="8">
    <location>
        <begin position="180"/>
        <end position="200"/>
    </location>
</feature>
<evidence type="ECO:0000256" key="6">
    <source>
        <dbReference type="ARBA" id="ARBA00022989"/>
    </source>
</evidence>
<feature type="domain" description="ABC transmembrane type-1" evidence="9">
    <location>
        <begin position="39"/>
        <end position="227"/>
    </location>
</feature>
<comment type="subcellular location">
    <subcellularLocation>
        <location evidence="1">Cell membrane</location>
        <topology evidence="1">Multi-pass membrane protein</topology>
    </subcellularLocation>
</comment>
<dbReference type="PANTHER" id="PTHR43848">
    <property type="entry name" value="PUTRESCINE TRANSPORT SYSTEM PERMEASE PROTEIN POTI"/>
    <property type="match status" value="1"/>
</dbReference>
<reference evidence="10" key="1">
    <citation type="submission" date="2018-05" db="EMBL/GenBank/DDBJ databases">
        <authorList>
            <person name="Lanie J.A."/>
            <person name="Ng W.-L."/>
            <person name="Kazmierczak K.M."/>
            <person name="Andrzejewski T.M."/>
            <person name="Davidsen T.M."/>
            <person name="Wayne K.J."/>
            <person name="Tettelin H."/>
            <person name="Glass J.I."/>
            <person name="Rusch D."/>
            <person name="Podicherti R."/>
            <person name="Tsui H.-C.T."/>
            <person name="Winkler M.E."/>
        </authorList>
    </citation>
    <scope>NUCLEOTIDE SEQUENCE</scope>
</reference>
<dbReference type="InterPro" id="IPR000515">
    <property type="entry name" value="MetI-like"/>
</dbReference>
<dbReference type="EMBL" id="UINC01028726">
    <property type="protein sequence ID" value="SVB10218.1"/>
    <property type="molecule type" value="Genomic_DNA"/>
</dbReference>
<keyword evidence="5 8" id="KW-0812">Transmembrane</keyword>
<evidence type="ECO:0000256" key="1">
    <source>
        <dbReference type="ARBA" id="ARBA00004651"/>
    </source>
</evidence>
<dbReference type="GO" id="GO:0005886">
    <property type="term" value="C:plasma membrane"/>
    <property type="evidence" value="ECO:0007669"/>
    <property type="project" value="UniProtKB-SubCell"/>
</dbReference>
<comment type="similarity">
    <text evidence="2">Belongs to the binding-protein-dependent transport system permease family. CysTW subfamily.</text>
</comment>
<evidence type="ECO:0000256" key="4">
    <source>
        <dbReference type="ARBA" id="ARBA00022475"/>
    </source>
</evidence>
<dbReference type="CDD" id="cd06261">
    <property type="entry name" value="TM_PBP2"/>
    <property type="match status" value="1"/>
</dbReference>
<evidence type="ECO:0000313" key="10">
    <source>
        <dbReference type="EMBL" id="SVB10218.1"/>
    </source>
</evidence>
<sequence length="236" mass="25981">MMVWDGFTFDWYKSIFGYSTKLDEDAIYLESTDQLLSSLKNSLIVSTTTTTISTIIGTMTALALARFRFKFKSFYRALIFLPMLIPDIVLGIALLIFFVTIGIKLSLLSIIIGHCTFLSSYVFIVVSARLAGMNETFEEASFDLGANRLTTFRKITLPIISPGIIGGALLAFIISLDDLVITYFISGVGSTTLPVFIYGIMRRGIKPEINAIATLMIVASLIIAGAGLYFRSKTTK</sequence>